<accession>A0A7V8V452</accession>
<protein>
    <submittedName>
        <fullName evidence="1">Uncharacterized protein</fullName>
    </submittedName>
</protein>
<gene>
    <name evidence="1" type="ORF">HOV93_17760</name>
</gene>
<evidence type="ECO:0000313" key="1">
    <source>
        <dbReference type="EMBL" id="MBA2114610.1"/>
    </source>
</evidence>
<proteinExistence type="predicted"/>
<name>A0A7V8V452_9BACT</name>
<evidence type="ECO:0000313" key="2">
    <source>
        <dbReference type="Proteomes" id="UP000551616"/>
    </source>
</evidence>
<organism evidence="1 2">
    <name type="scientific">Bremerella alba</name>
    <dbReference type="NCBI Taxonomy" id="980252"/>
    <lineage>
        <taxon>Bacteria</taxon>
        <taxon>Pseudomonadati</taxon>
        <taxon>Planctomycetota</taxon>
        <taxon>Planctomycetia</taxon>
        <taxon>Pirellulales</taxon>
        <taxon>Pirellulaceae</taxon>
        <taxon>Bremerella</taxon>
    </lineage>
</organism>
<dbReference type="RefSeq" id="WP_207396070.1">
    <property type="nucleotide sequence ID" value="NZ_JABRWO010000004.1"/>
</dbReference>
<keyword evidence="2" id="KW-1185">Reference proteome</keyword>
<comment type="caution">
    <text evidence="1">The sequence shown here is derived from an EMBL/GenBank/DDBJ whole genome shotgun (WGS) entry which is preliminary data.</text>
</comment>
<sequence>MDHSTPFKLVHEPPKTPTGNFVVFQAPSVDSLAQFSDWMDHALEILEDENAHFVSPNSSRKHLVSSR</sequence>
<dbReference type="EMBL" id="JABRWO010000004">
    <property type="protein sequence ID" value="MBA2114610.1"/>
    <property type="molecule type" value="Genomic_DNA"/>
</dbReference>
<dbReference type="Proteomes" id="UP000551616">
    <property type="component" value="Unassembled WGS sequence"/>
</dbReference>
<dbReference type="AlphaFoldDB" id="A0A7V8V452"/>
<reference evidence="1 2" key="1">
    <citation type="submission" date="2020-05" db="EMBL/GenBank/DDBJ databases">
        <title>Bremerella alba sp. nov., a novel planctomycete isolated from the surface of the macroalga Fucus spiralis.</title>
        <authorList>
            <person name="Godinho O."/>
            <person name="Botelho R."/>
            <person name="Albuquerque L."/>
            <person name="Wiegand S."/>
            <person name="Da Costa M.S."/>
            <person name="Lobo-Da-Cunha A."/>
            <person name="Jogler C."/>
            <person name="Lage O.M."/>
        </authorList>
    </citation>
    <scope>NUCLEOTIDE SEQUENCE [LARGE SCALE GENOMIC DNA]</scope>
    <source>
        <strain evidence="1 2">FF15</strain>
    </source>
</reference>